<evidence type="ECO:0000256" key="2">
    <source>
        <dbReference type="ARBA" id="ARBA00023013"/>
    </source>
</evidence>
<comment type="caution">
    <text evidence="4">The sequence shown here is derived from an EMBL/GenBank/DDBJ whole genome shotgun (WGS) entry which is preliminary data.</text>
</comment>
<organism evidence="4 5">
    <name type="scientific">Synaphobranchus kaupii</name>
    <name type="common">Kaup's arrowtooth eel</name>
    <dbReference type="NCBI Taxonomy" id="118154"/>
    <lineage>
        <taxon>Eukaryota</taxon>
        <taxon>Metazoa</taxon>
        <taxon>Chordata</taxon>
        <taxon>Craniata</taxon>
        <taxon>Vertebrata</taxon>
        <taxon>Euteleostomi</taxon>
        <taxon>Actinopterygii</taxon>
        <taxon>Neopterygii</taxon>
        <taxon>Teleostei</taxon>
        <taxon>Anguilliformes</taxon>
        <taxon>Synaphobranchidae</taxon>
        <taxon>Synaphobranchus</taxon>
    </lineage>
</organism>
<proteinExistence type="inferred from homology"/>
<dbReference type="EMBL" id="JAINUF010000018">
    <property type="protein sequence ID" value="KAJ8337775.1"/>
    <property type="molecule type" value="Genomic_DNA"/>
</dbReference>
<keyword evidence="5" id="KW-1185">Reference proteome</keyword>
<reference evidence="4" key="1">
    <citation type="journal article" date="2023" name="Science">
        <title>Genome structures resolve the early diversification of teleost fishes.</title>
        <authorList>
            <person name="Parey E."/>
            <person name="Louis A."/>
            <person name="Montfort J."/>
            <person name="Bouchez O."/>
            <person name="Roques C."/>
            <person name="Iampietro C."/>
            <person name="Lluch J."/>
            <person name="Castinel A."/>
            <person name="Donnadieu C."/>
            <person name="Desvignes T."/>
            <person name="Floi Bucao C."/>
            <person name="Jouanno E."/>
            <person name="Wen M."/>
            <person name="Mejri S."/>
            <person name="Dirks R."/>
            <person name="Jansen H."/>
            <person name="Henkel C."/>
            <person name="Chen W.J."/>
            <person name="Zahm M."/>
            <person name="Cabau C."/>
            <person name="Klopp C."/>
            <person name="Thompson A.W."/>
            <person name="Robinson-Rechavi M."/>
            <person name="Braasch I."/>
            <person name="Lecointre G."/>
            <person name="Bobe J."/>
            <person name="Postlethwait J.H."/>
            <person name="Berthelot C."/>
            <person name="Roest Crollius H."/>
            <person name="Guiguen Y."/>
        </authorList>
    </citation>
    <scope>NUCLEOTIDE SEQUENCE</scope>
    <source>
        <strain evidence="4">WJC10195</strain>
    </source>
</reference>
<evidence type="ECO:0000313" key="4">
    <source>
        <dbReference type="EMBL" id="KAJ8337775.1"/>
    </source>
</evidence>
<feature type="region of interest" description="Disordered" evidence="3">
    <location>
        <begin position="1"/>
        <end position="21"/>
    </location>
</feature>
<evidence type="ECO:0000256" key="3">
    <source>
        <dbReference type="SAM" id="MobiDB-lite"/>
    </source>
</evidence>
<name>A0A9Q1EFH0_SYNKA</name>
<dbReference type="GO" id="GO:0004860">
    <property type="term" value="F:protein kinase inhibitor activity"/>
    <property type="evidence" value="ECO:0007669"/>
    <property type="project" value="UniProtKB-KW"/>
</dbReference>
<sequence>MSGMANLLPSASAQSAPVHAQAMGNRLGSELSFDSPQTRIVRRAPKLGQIGRSKKVVIEDDVDDILNNNGQFAVFLNLAPVA</sequence>
<comment type="similarity">
    <text evidence="1">Belongs to the CAMK2N family.</text>
</comment>
<protein>
    <submittedName>
        <fullName evidence="4">Uncharacterized protein</fullName>
    </submittedName>
</protein>
<dbReference type="Pfam" id="PF15170">
    <property type="entry name" value="CaM-KIIN"/>
    <property type="match status" value="1"/>
</dbReference>
<gene>
    <name evidence="4" type="ORF">SKAU_G00367410</name>
</gene>
<accession>A0A9Q1EFH0</accession>
<dbReference type="AlphaFoldDB" id="A0A9Q1EFH0"/>
<dbReference type="InterPro" id="IPR026779">
    <property type="entry name" value="Camk2n"/>
</dbReference>
<dbReference type="Proteomes" id="UP001152622">
    <property type="component" value="Chromosome 18"/>
</dbReference>
<keyword evidence="2" id="KW-0649">Protein kinase inhibitor</keyword>
<evidence type="ECO:0000256" key="1">
    <source>
        <dbReference type="ARBA" id="ARBA00009996"/>
    </source>
</evidence>
<dbReference type="OrthoDB" id="8846500at2759"/>
<evidence type="ECO:0000313" key="5">
    <source>
        <dbReference type="Proteomes" id="UP001152622"/>
    </source>
</evidence>